<evidence type="ECO:0000256" key="1">
    <source>
        <dbReference type="SAM" id="SignalP"/>
    </source>
</evidence>
<organism evidence="2">
    <name type="scientific">Anopheles sinensis</name>
    <name type="common">Mosquito</name>
    <dbReference type="NCBI Taxonomy" id="74873"/>
    <lineage>
        <taxon>Eukaryota</taxon>
        <taxon>Metazoa</taxon>
        <taxon>Ecdysozoa</taxon>
        <taxon>Arthropoda</taxon>
        <taxon>Hexapoda</taxon>
        <taxon>Insecta</taxon>
        <taxon>Pterygota</taxon>
        <taxon>Neoptera</taxon>
        <taxon>Endopterygota</taxon>
        <taxon>Diptera</taxon>
        <taxon>Nematocera</taxon>
        <taxon>Culicoidea</taxon>
        <taxon>Culicidae</taxon>
        <taxon>Anophelinae</taxon>
        <taxon>Anopheles</taxon>
    </lineage>
</organism>
<dbReference type="EMBL" id="ATLV01015292">
    <property type="status" value="NOT_ANNOTATED_CDS"/>
    <property type="molecule type" value="Genomic_DNA"/>
</dbReference>
<evidence type="ECO:0000313" key="4">
    <source>
        <dbReference type="Proteomes" id="UP000030765"/>
    </source>
</evidence>
<dbReference type="EMBL" id="KE525006">
    <property type="protein sequence ID" value="KFB40297.1"/>
    <property type="molecule type" value="Genomic_DNA"/>
</dbReference>
<dbReference type="VEuPathDB" id="VectorBase:ASIS021302"/>
<protein>
    <submittedName>
        <fullName evidence="2">AGAP007303-PA-like protein</fullName>
    </submittedName>
</protein>
<accession>A0A084VQQ3</accession>
<dbReference type="Pfam" id="PF07165">
    <property type="entry name" value="DUF1397"/>
    <property type="match status" value="1"/>
</dbReference>
<dbReference type="PANTHER" id="PTHR20997:SF2">
    <property type="entry name" value="EG:BACR42I17.2 PROTEIN-RELATED"/>
    <property type="match status" value="1"/>
</dbReference>
<keyword evidence="4" id="KW-1185">Reference proteome</keyword>
<feature type="chain" id="PRO_5001783763" evidence="1">
    <location>
        <begin position="23"/>
        <end position="232"/>
    </location>
</feature>
<keyword evidence="1" id="KW-0732">Signal</keyword>
<sequence length="232" mass="26206">MHSGRGSSLLAILPLLMMACSAAPTSETQPFEDPALLQDIRQHCRNATGDERAYDELKAYISNDLPRCFMTHVNMEQMRVDMSMLETKDNGKLIEKVCDQINESIVCLKPVMAKLKPCLDESDVKIMEEVVATIPEALNMACTNGGALLQKFTEPAYRACAMELPTMIEECTSELPDSMENVPFSQYTEKQCQDIYSMRDCFSRRITECGATGFMDYFILFYRKLLSLTPCK</sequence>
<dbReference type="VEuPathDB" id="VectorBase:ASIC007782"/>
<dbReference type="EnsemblMetazoa" id="ASIC007782-RA">
    <property type="protein sequence ID" value="ASIC007782-PA"/>
    <property type="gene ID" value="ASIC007782"/>
</dbReference>
<dbReference type="OMA" id="LNMACTN"/>
<dbReference type="InterPro" id="IPR009832">
    <property type="entry name" value="DUF1397"/>
</dbReference>
<gene>
    <name evidence="2" type="ORF">ZHAS_00007782</name>
</gene>
<evidence type="ECO:0000313" key="3">
    <source>
        <dbReference type="EnsemblMetazoa" id="ASIC007782-PA"/>
    </source>
</evidence>
<name>A0A084VQQ3_ANOSI</name>
<proteinExistence type="predicted"/>
<feature type="signal peptide" evidence="1">
    <location>
        <begin position="1"/>
        <end position="22"/>
    </location>
</feature>
<dbReference type="AlphaFoldDB" id="A0A084VQQ3"/>
<reference evidence="2 4" key="1">
    <citation type="journal article" date="2014" name="BMC Genomics">
        <title>Genome sequence of Anopheles sinensis provides insight into genetics basis of mosquito competence for malaria parasites.</title>
        <authorList>
            <person name="Zhou D."/>
            <person name="Zhang D."/>
            <person name="Ding G."/>
            <person name="Shi L."/>
            <person name="Hou Q."/>
            <person name="Ye Y."/>
            <person name="Xu Y."/>
            <person name="Zhou H."/>
            <person name="Xiong C."/>
            <person name="Li S."/>
            <person name="Yu J."/>
            <person name="Hong S."/>
            <person name="Yu X."/>
            <person name="Zou P."/>
            <person name="Chen C."/>
            <person name="Chang X."/>
            <person name="Wang W."/>
            <person name="Lv Y."/>
            <person name="Sun Y."/>
            <person name="Ma L."/>
            <person name="Shen B."/>
            <person name="Zhu C."/>
        </authorList>
    </citation>
    <scope>NUCLEOTIDE SEQUENCE [LARGE SCALE GENOMIC DNA]</scope>
</reference>
<dbReference type="Proteomes" id="UP000030765">
    <property type="component" value="Unassembled WGS sequence"/>
</dbReference>
<evidence type="ECO:0000313" key="2">
    <source>
        <dbReference type="EMBL" id="KFB40297.1"/>
    </source>
</evidence>
<dbReference type="PROSITE" id="PS51257">
    <property type="entry name" value="PROKAR_LIPOPROTEIN"/>
    <property type="match status" value="1"/>
</dbReference>
<reference evidence="3" key="2">
    <citation type="submission" date="2020-05" db="UniProtKB">
        <authorList>
            <consortium name="EnsemblMetazoa"/>
        </authorList>
    </citation>
    <scope>IDENTIFICATION</scope>
</reference>
<dbReference type="PANTHER" id="PTHR20997">
    <property type="entry name" value="EG:BACR42I17.2 PROTEIN-RELATED"/>
    <property type="match status" value="1"/>
</dbReference>
<dbReference type="OrthoDB" id="7732808at2759"/>